<dbReference type="Pfam" id="PF08395">
    <property type="entry name" value="7tm_7"/>
    <property type="match status" value="1"/>
</dbReference>
<evidence type="ECO:0000256" key="7">
    <source>
        <dbReference type="ARBA" id="ARBA00023224"/>
    </source>
</evidence>
<feature type="transmembrane region" description="Helical" evidence="8">
    <location>
        <begin position="51"/>
        <end position="75"/>
    </location>
</feature>
<comment type="subcellular location">
    <subcellularLocation>
        <location evidence="1 8">Cell membrane</location>
        <topology evidence="1 8">Multi-pass membrane protein</topology>
    </subcellularLocation>
</comment>
<dbReference type="GO" id="GO:0030425">
    <property type="term" value="C:dendrite"/>
    <property type="evidence" value="ECO:0007669"/>
    <property type="project" value="TreeGrafter"/>
</dbReference>
<feature type="transmembrane region" description="Helical" evidence="8">
    <location>
        <begin position="292"/>
        <end position="312"/>
    </location>
</feature>
<keyword evidence="6 8" id="KW-0675">Receptor</keyword>
<feature type="transmembrane region" description="Helical" evidence="8">
    <location>
        <begin position="405"/>
        <end position="425"/>
    </location>
</feature>
<reference evidence="9" key="2">
    <citation type="submission" date="2023-05" db="EMBL/GenBank/DDBJ databases">
        <authorList>
            <person name="Fouks B."/>
        </authorList>
    </citation>
    <scope>NUCLEOTIDE SEQUENCE</scope>
    <source>
        <strain evidence="9">Stay&amp;Tobe</strain>
        <tissue evidence="9">Testes</tissue>
    </source>
</reference>
<dbReference type="GO" id="GO:0005886">
    <property type="term" value="C:plasma membrane"/>
    <property type="evidence" value="ECO:0007669"/>
    <property type="project" value="UniProtKB-SubCell"/>
</dbReference>
<dbReference type="GO" id="GO:0008049">
    <property type="term" value="P:male courtship behavior"/>
    <property type="evidence" value="ECO:0007669"/>
    <property type="project" value="TreeGrafter"/>
</dbReference>
<sequence>MNSENKEYDIYLNINPNYILSKAIGLFPLSFFHKNVYYLKLKNTLEITSYDYLYVIIIMMLILGITSFLFISTAIYDLKDIFSEAILFQIAVNVISALVTFYLAVTKLPKEIREVLHRLSEIDFVLNIQKDFYETNSKLVRNKMITFICAYIFLFILDLYDMIRGIMYVIFVSMMDYIILIQFVTVMQFATLVNFMKDRLQILNDCIESCNIWNQNSSENVKLCQKLGIIKVRNNTQSTKTSAIFERRIIQIKDSGNSLINQQKMHISFYRIVHESLCDISSTINTIYGLQLLLFTISVFVEITINLNIQIISLTNNAGFIQKMIQVLFAFAWTVFHISMLFVMAGSCHSIKGEANQSIVILQRMLLIQELPPDVSAEVQLFLQQVINRKFIFTAWSFFDIDYKIFGSVVGAVTTLLVIFIQFNMQSN</sequence>
<gene>
    <name evidence="9" type="ORF">L9F63_009816</name>
</gene>
<feature type="transmembrane region" description="Helical" evidence="8">
    <location>
        <begin position="144"/>
        <end position="160"/>
    </location>
</feature>
<evidence type="ECO:0000256" key="1">
    <source>
        <dbReference type="ARBA" id="ARBA00004651"/>
    </source>
</evidence>
<dbReference type="GO" id="GO:0007635">
    <property type="term" value="P:chemosensory behavior"/>
    <property type="evidence" value="ECO:0007669"/>
    <property type="project" value="TreeGrafter"/>
</dbReference>
<keyword evidence="4 8" id="KW-1133">Transmembrane helix</keyword>
<reference evidence="9" key="1">
    <citation type="journal article" date="2023" name="IScience">
        <title>Live-bearing cockroach genome reveals convergent evolutionary mechanisms linked to viviparity in insects and beyond.</title>
        <authorList>
            <person name="Fouks B."/>
            <person name="Harrison M.C."/>
            <person name="Mikhailova A.A."/>
            <person name="Marchal E."/>
            <person name="English S."/>
            <person name="Carruthers M."/>
            <person name="Jennings E.C."/>
            <person name="Chiamaka E.L."/>
            <person name="Frigard R.A."/>
            <person name="Pippel M."/>
            <person name="Attardo G.M."/>
            <person name="Benoit J.B."/>
            <person name="Bornberg-Bauer E."/>
            <person name="Tobe S.S."/>
        </authorList>
    </citation>
    <scope>NUCLEOTIDE SEQUENCE</scope>
    <source>
        <strain evidence="9">Stay&amp;Tobe</strain>
    </source>
</reference>
<keyword evidence="2 8" id="KW-1003">Cell membrane</keyword>
<evidence type="ECO:0000256" key="3">
    <source>
        <dbReference type="ARBA" id="ARBA00022692"/>
    </source>
</evidence>
<evidence type="ECO:0000256" key="6">
    <source>
        <dbReference type="ARBA" id="ARBA00023170"/>
    </source>
</evidence>
<comment type="similarity">
    <text evidence="8">Belongs to the insect chemoreceptor superfamily. Gustatory receptor (GR) family.</text>
</comment>
<feature type="transmembrane region" description="Helical" evidence="8">
    <location>
        <begin position="324"/>
        <end position="343"/>
    </location>
</feature>
<keyword evidence="3 8" id="KW-0812">Transmembrane</keyword>
<dbReference type="EMBL" id="JASPKZ010000465">
    <property type="protein sequence ID" value="KAJ9599869.1"/>
    <property type="molecule type" value="Genomic_DNA"/>
</dbReference>
<dbReference type="PANTHER" id="PTHR21143:SF133">
    <property type="entry name" value="GUSTATORY AND PHEROMONE RECEPTOR 32A-RELATED"/>
    <property type="match status" value="1"/>
</dbReference>
<evidence type="ECO:0000313" key="9">
    <source>
        <dbReference type="EMBL" id="KAJ9599869.1"/>
    </source>
</evidence>
<protein>
    <recommendedName>
        <fullName evidence="8">Gustatory receptor</fullName>
    </recommendedName>
</protein>
<evidence type="ECO:0000256" key="4">
    <source>
        <dbReference type="ARBA" id="ARBA00022989"/>
    </source>
</evidence>
<evidence type="ECO:0000256" key="2">
    <source>
        <dbReference type="ARBA" id="ARBA00022475"/>
    </source>
</evidence>
<name>A0AAD8AIV8_DIPPU</name>
<dbReference type="GO" id="GO:0007165">
    <property type="term" value="P:signal transduction"/>
    <property type="evidence" value="ECO:0007669"/>
    <property type="project" value="UniProtKB-KW"/>
</dbReference>
<dbReference type="AlphaFoldDB" id="A0AAD8AIV8"/>
<dbReference type="GO" id="GO:0050909">
    <property type="term" value="P:sensory perception of taste"/>
    <property type="evidence" value="ECO:0007669"/>
    <property type="project" value="InterPro"/>
</dbReference>
<dbReference type="Proteomes" id="UP001233999">
    <property type="component" value="Unassembled WGS sequence"/>
</dbReference>
<comment type="caution">
    <text evidence="8">Lacks conserved residue(s) required for the propagation of feature annotation.</text>
</comment>
<accession>A0AAD8AIV8</accession>
<proteinExistence type="inferred from homology"/>
<feature type="transmembrane region" description="Helical" evidence="8">
    <location>
        <begin position="81"/>
        <end position="105"/>
    </location>
</feature>
<dbReference type="PANTHER" id="PTHR21143">
    <property type="entry name" value="INVERTEBRATE GUSTATORY RECEPTOR"/>
    <property type="match status" value="1"/>
</dbReference>
<dbReference type="GO" id="GO:0043025">
    <property type="term" value="C:neuronal cell body"/>
    <property type="evidence" value="ECO:0007669"/>
    <property type="project" value="TreeGrafter"/>
</dbReference>
<dbReference type="GO" id="GO:0030424">
    <property type="term" value="C:axon"/>
    <property type="evidence" value="ECO:0007669"/>
    <property type="project" value="TreeGrafter"/>
</dbReference>
<keyword evidence="5 8" id="KW-0472">Membrane</keyword>
<evidence type="ECO:0000313" key="10">
    <source>
        <dbReference type="Proteomes" id="UP001233999"/>
    </source>
</evidence>
<feature type="transmembrane region" description="Helical" evidence="8">
    <location>
        <begin position="166"/>
        <end position="193"/>
    </location>
</feature>
<keyword evidence="7 8" id="KW-0807">Transducer</keyword>
<feature type="transmembrane region" description="Helical" evidence="8">
    <location>
        <begin position="20"/>
        <end position="39"/>
    </location>
</feature>
<dbReference type="InterPro" id="IPR013604">
    <property type="entry name" value="7TM_chemorcpt"/>
</dbReference>
<evidence type="ECO:0000256" key="5">
    <source>
        <dbReference type="ARBA" id="ARBA00023136"/>
    </source>
</evidence>
<comment type="caution">
    <text evidence="9">The sequence shown here is derived from an EMBL/GenBank/DDBJ whole genome shotgun (WGS) entry which is preliminary data.</text>
</comment>
<evidence type="ECO:0000256" key="8">
    <source>
        <dbReference type="RuleBase" id="RU363108"/>
    </source>
</evidence>
<comment type="function">
    <text evidence="8">Gustatory receptor which mediates acceptance or avoidance behavior, depending on its substrates.</text>
</comment>
<organism evidence="9 10">
    <name type="scientific">Diploptera punctata</name>
    <name type="common">Pacific beetle cockroach</name>
    <dbReference type="NCBI Taxonomy" id="6984"/>
    <lineage>
        <taxon>Eukaryota</taxon>
        <taxon>Metazoa</taxon>
        <taxon>Ecdysozoa</taxon>
        <taxon>Arthropoda</taxon>
        <taxon>Hexapoda</taxon>
        <taxon>Insecta</taxon>
        <taxon>Pterygota</taxon>
        <taxon>Neoptera</taxon>
        <taxon>Polyneoptera</taxon>
        <taxon>Dictyoptera</taxon>
        <taxon>Blattodea</taxon>
        <taxon>Blaberoidea</taxon>
        <taxon>Blaberidae</taxon>
        <taxon>Diplopterinae</taxon>
        <taxon>Diploptera</taxon>
    </lineage>
</organism>
<keyword evidence="10" id="KW-1185">Reference proteome</keyword>